<dbReference type="InterPro" id="IPR003018">
    <property type="entry name" value="GAF"/>
</dbReference>
<evidence type="ECO:0000256" key="11">
    <source>
        <dbReference type="ARBA" id="ARBA00023012"/>
    </source>
</evidence>
<comment type="subcellular location">
    <subcellularLocation>
        <location evidence="2">Cell membrane</location>
        <topology evidence="2">Multi-pass membrane protein</topology>
    </subcellularLocation>
</comment>
<evidence type="ECO:0000313" key="15">
    <source>
        <dbReference type="EMBL" id="RED52965.1"/>
    </source>
</evidence>
<protein>
    <recommendedName>
        <fullName evidence="3">histidine kinase</fullName>
        <ecNumber evidence="3">2.7.13.3</ecNumber>
    </recommendedName>
</protein>
<dbReference type="SUPFAM" id="SSF47384">
    <property type="entry name" value="Homodimeric domain of signal transducing histidine kinase"/>
    <property type="match status" value="1"/>
</dbReference>
<accession>A0A3D9HU80</accession>
<dbReference type="FunFam" id="3.30.565.10:FF:000006">
    <property type="entry name" value="Sensor histidine kinase WalK"/>
    <property type="match status" value="1"/>
</dbReference>
<evidence type="ECO:0000256" key="9">
    <source>
        <dbReference type="ARBA" id="ARBA00022840"/>
    </source>
</evidence>
<gene>
    <name evidence="15" type="ORF">DFP95_12821</name>
</gene>
<evidence type="ECO:0000256" key="12">
    <source>
        <dbReference type="ARBA" id="ARBA00023136"/>
    </source>
</evidence>
<dbReference type="PRINTS" id="PR00344">
    <property type="entry name" value="BCTRLSENSOR"/>
</dbReference>
<dbReference type="CDD" id="cd00082">
    <property type="entry name" value="HisKA"/>
    <property type="match status" value="1"/>
</dbReference>
<feature type="domain" description="Histidine kinase" evidence="14">
    <location>
        <begin position="287"/>
        <end position="502"/>
    </location>
</feature>
<comment type="caution">
    <text evidence="15">The sequence shown here is derived from an EMBL/GenBank/DDBJ whole genome shotgun (WGS) entry which is preliminary data.</text>
</comment>
<evidence type="ECO:0000256" key="5">
    <source>
        <dbReference type="ARBA" id="ARBA00022679"/>
    </source>
</evidence>
<dbReference type="Gene3D" id="1.10.287.130">
    <property type="match status" value="1"/>
</dbReference>
<dbReference type="PANTHER" id="PTHR45569">
    <property type="entry name" value="SENSOR PROTEIN KDPD"/>
    <property type="match status" value="1"/>
</dbReference>
<keyword evidence="5" id="KW-0808">Transferase</keyword>
<dbReference type="GO" id="GO:0005524">
    <property type="term" value="F:ATP binding"/>
    <property type="evidence" value="ECO:0007669"/>
    <property type="project" value="UniProtKB-KW"/>
</dbReference>
<dbReference type="InterPro" id="IPR005467">
    <property type="entry name" value="His_kinase_dom"/>
</dbReference>
<keyword evidence="11" id="KW-0902">Two-component regulatory system</keyword>
<comment type="catalytic activity">
    <reaction evidence="1">
        <text>ATP + protein L-histidine = ADP + protein N-phospho-L-histidine.</text>
        <dbReference type="EC" id="2.7.13.3"/>
    </reaction>
</comment>
<keyword evidence="6 13" id="KW-0812">Transmembrane</keyword>
<dbReference type="InterPro" id="IPR003594">
    <property type="entry name" value="HATPase_dom"/>
</dbReference>
<evidence type="ECO:0000259" key="14">
    <source>
        <dbReference type="PROSITE" id="PS50109"/>
    </source>
</evidence>
<dbReference type="AlphaFoldDB" id="A0A3D9HU80"/>
<dbReference type="Pfam" id="PF13492">
    <property type="entry name" value="GAF_3"/>
    <property type="match status" value="1"/>
</dbReference>
<dbReference type="InterPro" id="IPR003661">
    <property type="entry name" value="HisK_dim/P_dom"/>
</dbReference>
<dbReference type="InterPro" id="IPR052023">
    <property type="entry name" value="Histidine_kinase_KdpD"/>
</dbReference>
<dbReference type="EC" id="2.7.13.3" evidence="3"/>
<dbReference type="Pfam" id="PF02518">
    <property type="entry name" value="HATPase_c"/>
    <property type="match status" value="1"/>
</dbReference>
<evidence type="ECO:0000313" key="16">
    <source>
        <dbReference type="Proteomes" id="UP000256869"/>
    </source>
</evidence>
<dbReference type="CDD" id="cd00075">
    <property type="entry name" value="HATPase"/>
    <property type="match status" value="1"/>
</dbReference>
<feature type="transmembrane region" description="Helical" evidence="13">
    <location>
        <begin position="88"/>
        <end position="110"/>
    </location>
</feature>
<dbReference type="Gene3D" id="3.30.450.40">
    <property type="match status" value="1"/>
</dbReference>
<evidence type="ECO:0000256" key="3">
    <source>
        <dbReference type="ARBA" id="ARBA00012438"/>
    </source>
</evidence>
<evidence type="ECO:0000256" key="13">
    <source>
        <dbReference type="SAM" id="Phobius"/>
    </source>
</evidence>
<dbReference type="EMBL" id="QRDY01000028">
    <property type="protein sequence ID" value="RED52965.1"/>
    <property type="molecule type" value="Genomic_DNA"/>
</dbReference>
<evidence type="ECO:0000256" key="10">
    <source>
        <dbReference type="ARBA" id="ARBA00022989"/>
    </source>
</evidence>
<dbReference type="SUPFAM" id="SSF55781">
    <property type="entry name" value="GAF domain-like"/>
    <property type="match status" value="1"/>
</dbReference>
<evidence type="ECO:0000256" key="4">
    <source>
        <dbReference type="ARBA" id="ARBA00022553"/>
    </source>
</evidence>
<name>A0A3D9HU80_9BACL</name>
<keyword evidence="16" id="KW-1185">Reference proteome</keyword>
<keyword evidence="9" id="KW-0067">ATP-binding</keyword>
<reference evidence="15 16" key="1">
    <citation type="submission" date="2018-07" db="EMBL/GenBank/DDBJ databases">
        <title>Genomic Encyclopedia of Type Strains, Phase III (KMG-III): the genomes of soil and plant-associated and newly described type strains.</title>
        <authorList>
            <person name="Whitman W."/>
        </authorList>
    </citation>
    <scope>NUCLEOTIDE SEQUENCE [LARGE SCALE GENOMIC DNA]</scope>
    <source>
        <strain evidence="15 16">CECT 8236</strain>
    </source>
</reference>
<feature type="transmembrane region" description="Helical" evidence="13">
    <location>
        <begin position="64"/>
        <end position="82"/>
    </location>
</feature>
<keyword evidence="12 13" id="KW-0472">Membrane</keyword>
<proteinExistence type="predicted"/>
<dbReference type="Pfam" id="PF13493">
    <property type="entry name" value="DUF4118"/>
    <property type="match status" value="1"/>
</dbReference>
<keyword evidence="10 13" id="KW-1133">Transmembrane helix</keyword>
<sequence length="521" mass="58078">MRMLQSMWSKWKAYVYISLLIILITALFSQFGNEFDRVNVALVFLCPVLLSAVNWGIRPSFYSAVVGLLAFDIFFVPPYLNITVADLRYLISFGVYLSVAALTASLAARLKQQLHIAKQREINTTALYELSRQMSAIVDIHSLLNNVSKHVSQSMGLEIAIYLPDDRNHLVLTHRSDVHSDWGQSESEKVVAKLAFEYGDTVGYGTRTLRDTPGHYMPLRTEGRIYGVLALNLKGNQSKIVSEQWRMLEALGGLAASAIARAKLAEEAKIAHLTAESERMRTAILDSVSHELRTPLAAIIGSATGLIEGERLFSSEDRMELLITIRDGALRMNRLVVNLLSMVQLESGMLRLRNHWCDVEDLIGVTLSQVKDFQQHRKMHVVIPDTPPMVLGDEVLLEQMLVNIVSNAIKYSPDYSEITIKVSTDRHCLLFSVSDQGLGLADEEYEKIFDKFYRAAATKQVTGTGLGLAICKGIAELHKGSISGKRNEPQGTVITVTLPVTRQDDMREIPQASRTGDDNDE</sequence>
<dbReference type="PANTHER" id="PTHR45569:SF1">
    <property type="entry name" value="SENSOR PROTEIN KDPD"/>
    <property type="match status" value="1"/>
</dbReference>
<evidence type="ECO:0000256" key="1">
    <source>
        <dbReference type="ARBA" id="ARBA00000085"/>
    </source>
</evidence>
<dbReference type="GO" id="GO:0005886">
    <property type="term" value="C:plasma membrane"/>
    <property type="evidence" value="ECO:0007669"/>
    <property type="project" value="UniProtKB-SubCell"/>
</dbReference>
<evidence type="ECO:0000256" key="2">
    <source>
        <dbReference type="ARBA" id="ARBA00004651"/>
    </source>
</evidence>
<dbReference type="InterPro" id="IPR004358">
    <property type="entry name" value="Sig_transdc_His_kin-like_C"/>
</dbReference>
<dbReference type="Gene3D" id="3.30.565.10">
    <property type="entry name" value="Histidine kinase-like ATPase, C-terminal domain"/>
    <property type="match status" value="1"/>
</dbReference>
<dbReference type="Gene3D" id="1.20.120.620">
    <property type="entry name" value="Backbone structure of the membrane domain of e. Coli histidine kinase receptor kdpd"/>
    <property type="match status" value="1"/>
</dbReference>
<dbReference type="SMART" id="SM00388">
    <property type="entry name" value="HisKA"/>
    <property type="match status" value="1"/>
</dbReference>
<dbReference type="Pfam" id="PF00512">
    <property type="entry name" value="HisKA"/>
    <property type="match status" value="1"/>
</dbReference>
<dbReference type="SUPFAM" id="SSF55874">
    <property type="entry name" value="ATPase domain of HSP90 chaperone/DNA topoisomerase II/histidine kinase"/>
    <property type="match status" value="1"/>
</dbReference>
<dbReference type="Proteomes" id="UP000256869">
    <property type="component" value="Unassembled WGS sequence"/>
</dbReference>
<keyword evidence="4" id="KW-0597">Phosphoprotein</keyword>
<organism evidence="15 16">
    <name type="scientific">Cohnella lupini</name>
    <dbReference type="NCBI Taxonomy" id="1294267"/>
    <lineage>
        <taxon>Bacteria</taxon>
        <taxon>Bacillati</taxon>
        <taxon>Bacillota</taxon>
        <taxon>Bacilli</taxon>
        <taxon>Bacillales</taxon>
        <taxon>Paenibacillaceae</taxon>
        <taxon>Cohnella</taxon>
    </lineage>
</organism>
<keyword evidence="8 15" id="KW-0418">Kinase</keyword>
<evidence type="ECO:0000256" key="8">
    <source>
        <dbReference type="ARBA" id="ARBA00022777"/>
    </source>
</evidence>
<evidence type="ECO:0000256" key="7">
    <source>
        <dbReference type="ARBA" id="ARBA00022741"/>
    </source>
</evidence>
<dbReference type="PROSITE" id="PS50109">
    <property type="entry name" value="HIS_KIN"/>
    <property type="match status" value="1"/>
</dbReference>
<dbReference type="GO" id="GO:0000155">
    <property type="term" value="F:phosphorelay sensor kinase activity"/>
    <property type="evidence" value="ECO:0007669"/>
    <property type="project" value="InterPro"/>
</dbReference>
<feature type="transmembrane region" description="Helical" evidence="13">
    <location>
        <begin position="12"/>
        <end position="32"/>
    </location>
</feature>
<dbReference type="InterPro" id="IPR029016">
    <property type="entry name" value="GAF-like_dom_sf"/>
</dbReference>
<dbReference type="SMART" id="SM00387">
    <property type="entry name" value="HATPase_c"/>
    <property type="match status" value="1"/>
</dbReference>
<evidence type="ECO:0000256" key="6">
    <source>
        <dbReference type="ARBA" id="ARBA00022692"/>
    </source>
</evidence>
<dbReference type="InterPro" id="IPR036890">
    <property type="entry name" value="HATPase_C_sf"/>
</dbReference>
<dbReference type="InterPro" id="IPR036097">
    <property type="entry name" value="HisK_dim/P_sf"/>
</dbReference>
<dbReference type="InterPro" id="IPR038318">
    <property type="entry name" value="KdpD_sf"/>
</dbReference>
<dbReference type="InterPro" id="IPR025201">
    <property type="entry name" value="KdpD_TM"/>
</dbReference>
<keyword evidence="7" id="KW-0547">Nucleotide-binding</keyword>